<keyword evidence="2" id="KW-1185">Reference proteome</keyword>
<protein>
    <submittedName>
        <fullName evidence="1">Nucleoside-triphosphatase THEP1</fullName>
    </submittedName>
</protein>
<reference evidence="1 2" key="1">
    <citation type="submission" date="2018-01" db="EMBL/GenBank/DDBJ databases">
        <title>Genomic Encyclopedia of Archaeal and Bacterial Type Strains, Phase II (KMG-II): from individual species to whole genera.</title>
        <authorList>
            <person name="Goeker M."/>
        </authorList>
    </citation>
    <scope>NUCLEOTIDE SEQUENCE [LARGE SCALE GENOMIC DNA]</scope>
    <source>
        <strain evidence="1 2">DSM 12048</strain>
    </source>
</reference>
<dbReference type="InterPro" id="IPR027417">
    <property type="entry name" value="P-loop_NTPase"/>
</dbReference>
<comment type="caution">
    <text evidence="1">The sequence shown here is derived from an EMBL/GenBank/DDBJ whole genome shotgun (WGS) entry which is preliminary data.</text>
</comment>
<evidence type="ECO:0000313" key="1">
    <source>
        <dbReference type="EMBL" id="PPB79956.1"/>
    </source>
</evidence>
<name>A0A2S5JEM5_9RHOB</name>
<accession>A0A2S5JEM5</accession>
<gene>
    <name evidence="1" type="ORF">LV82_02238</name>
</gene>
<dbReference type="Gene3D" id="3.40.50.300">
    <property type="entry name" value="P-loop containing nucleotide triphosphate hydrolases"/>
    <property type="match status" value="1"/>
</dbReference>
<dbReference type="InterPro" id="IPR018912">
    <property type="entry name" value="DUF2478"/>
</dbReference>
<evidence type="ECO:0000313" key="2">
    <source>
        <dbReference type="Proteomes" id="UP000239736"/>
    </source>
</evidence>
<dbReference type="Proteomes" id="UP000239736">
    <property type="component" value="Unassembled WGS sequence"/>
</dbReference>
<proteinExistence type="predicted"/>
<sequence>MMRIAFTMAPGRGDTDLLLERLARTLIGRGARLAGVVQTNTECANQGLCDMDVRVLPDGPVIRISQSLGAGARGCRLNPEALEEAVGHVAAQMEAGADLLIVNKFGRHEAEGRGFRPLIAEALAREIPVLVGLNRLNAEAFHEFVDGMALELEPKLDALLCWSRDAMGLAPDMDETRARG</sequence>
<dbReference type="Pfam" id="PF10649">
    <property type="entry name" value="DUF2478"/>
    <property type="match status" value="1"/>
</dbReference>
<dbReference type="EMBL" id="PRDS01000007">
    <property type="protein sequence ID" value="PPB79956.1"/>
    <property type="molecule type" value="Genomic_DNA"/>
</dbReference>
<organism evidence="1 2">
    <name type="scientific">Albidovulum inexpectatum</name>
    <dbReference type="NCBI Taxonomy" id="196587"/>
    <lineage>
        <taxon>Bacteria</taxon>
        <taxon>Pseudomonadati</taxon>
        <taxon>Pseudomonadota</taxon>
        <taxon>Alphaproteobacteria</taxon>
        <taxon>Rhodobacterales</taxon>
        <taxon>Paracoccaceae</taxon>
        <taxon>Albidovulum</taxon>
    </lineage>
</organism>
<dbReference type="AlphaFoldDB" id="A0A2S5JEM5"/>